<dbReference type="GO" id="GO:0000973">
    <property type="term" value="P:post-transcriptional tethering of RNA polymerase II gene DNA at nuclear periphery"/>
    <property type="evidence" value="ECO:0007669"/>
    <property type="project" value="TreeGrafter"/>
</dbReference>
<feature type="compositionally biased region" description="Polar residues" evidence="11">
    <location>
        <begin position="430"/>
        <end position="445"/>
    </location>
</feature>
<dbReference type="GO" id="GO:0017056">
    <property type="term" value="F:structural constituent of nuclear pore"/>
    <property type="evidence" value="ECO:0007669"/>
    <property type="project" value="InterPro"/>
</dbReference>
<dbReference type="InterPro" id="IPR021967">
    <property type="entry name" value="Nup98_C"/>
</dbReference>
<dbReference type="Pfam" id="PF12110">
    <property type="entry name" value="Nup96"/>
    <property type="match status" value="1"/>
</dbReference>
<evidence type="ECO:0000259" key="12">
    <source>
        <dbReference type="PROSITE" id="PS51434"/>
    </source>
</evidence>
<comment type="subcellular location">
    <subcellularLocation>
        <location evidence="2">Nucleus membrane</location>
        <topology evidence="2">Peripheral membrane protein</topology>
        <orientation evidence="2">Nucleoplasmic side</orientation>
    </subcellularLocation>
    <subcellularLocation>
        <location evidence="1">Nucleus</location>
        <location evidence="1">Nuclear pore complex</location>
    </subcellularLocation>
</comment>
<comment type="similarity">
    <text evidence="3">Belongs to the nucleoporin GLFG family.</text>
</comment>
<evidence type="ECO:0000313" key="13">
    <source>
        <dbReference type="EMBL" id="RKP32056.1"/>
    </source>
</evidence>
<dbReference type="InterPro" id="IPR007230">
    <property type="entry name" value="Nup98_auto-Pept-S59_dom"/>
</dbReference>
<feature type="region of interest" description="Disordered" evidence="11">
    <location>
        <begin position="412"/>
        <end position="445"/>
    </location>
</feature>
<dbReference type="Proteomes" id="UP000268321">
    <property type="component" value="Unassembled WGS sequence"/>
</dbReference>
<feature type="region of interest" description="Disordered" evidence="11">
    <location>
        <begin position="55"/>
        <end position="74"/>
    </location>
</feature>
<keyword evidence="9" id="KW-0906">Nuclear pore complex</keyword>
<dbReference type="EMBL" id="ML004434">
    <property type="protein sequence ID" value="RKP32056.1"/>
    <property type="molecule type" value="Genomic_DNA"/>
</dbReference>
<dbReference type="Pfam" id="PF13634">
    <property type="entry name" value="Nucleoporin_FG"/>
    <property type="match status" value="2"/>
</dbReference>
<proteinExistence type="inferred from homology"/>
<dbReference type="Gene3D" id="1.25.40.690">
    <property type="match status" value="1"/>
</dbReference>
<keyword evidence="14" id="KW-1185">Reference proteome</keyword>
<feature type="compositionally biased region" description="Low complexity" evidence="11">
    <location>
        <begin position="419"/>
        <end position="429"/>
    </location>
</feature>
<dbReference type="GO" id="GO:0051028">
    <property type="term" value="P:mRNA transport"/>
    <property type="evidence" value="ECO:0007669"/>
    <property type="project" value="UniProtKB-KW"/>
</dbReference>
<keyword evidence="8" id="KW-0811">Translocation</keyword>
<evidence type="ECO:0000256" key="9">
    <source>
        <dbReference type="ARBA" id="ARBA00023132"/>
    </source>
</evidence>
<dbReference type="InterPro" id="IPR037665">
    <property type="entry name" value="Nucleoporin_S59-like"/>
</dbReference>
<dbReference type="GO" id="GO:0008139">
    <property type="term" value="F:nuclear localization sequence binding"/>
    <property type="evidence" value="ECO:0007669"/>
    <property type="project" value="TreeGrafter"/>
</dbReference>
<reference evidence="14" key="1">
    <citation type="journal article" date="2018" name="Nat. Microbiol.">
        <title>Leveraging single-cell genomics to expand the fungal tree of life.</title>
        <authorList>
            <person name="Ahrendt S.R."/>
            <person name="Quandt C.A."/>
            <person name="Ciobanu D."/>
            <person name="Clum A."/>
            <person name="Salamov A."/>
            <person name="Andreopoulos B."/>
            <person name="Cheng J.F."/>
            <person name="Woyke T."/>
            <person name="Pelin A."/>
            <person name="Henrissat B."/>
            <person name="Reynolds N.K."/>
            <person name="Benny G.L."/>
            <person name="Smith M.E."/>
            <person name="James T.Y."/>
            <person name="Grigoriev I.V."/>
        </authorList>
    </citation>
    <scope>NUCLEOTIDE SEQUENCE [LARGE SCALE GENOMIC DNA]</scope>
    <source>
        <strain evidence="14">Baker2002</strain>
    </source>
</reference>
<evidence type="ECO:0000256" key="11">
    <source>
        <dbReference type="SAM" id="MobiDB-lite"/>
    </source>
</evidence>
<dbReference type="InterPro" id="IPR036903">
    <property type="entry name" value="Nup98_auto-Pept-S59_dom_sf"/>
</dbReference>
<feature type="domain" description="Peptidase S59" evidence="12">
    <location>
        <begin position="461"/>
        <end position="602"/>
    </location>
</feature>
<evidence type="ECO:0000256" key="1">
    <source>
        <dbReference type="ARBA" id="ARBA00004567"/>
    </source>
</evidence>
<protein>
    <recommendedName>
        <fullName evidence="12">Peptidase S59 domain-containing protein</fullName>
    </recommendedName>
</protein>
<keyword evidence="4" id="KW-0813">Transport</keyword>
<dbReference type="PROSITE" id="PS51434">
    <property type="entry name" value="NUP_C"/>
    <property type="match status" value="1"/>
</dbReference>
<dbReference type="SUPFAM" id="SSF82215">
    <property type="entry name" value="C-terminal autoproteolytic domain of nucleoporin nup98"/>
    <property type="match status" value="1"/>
</dbReference>
<dbReference type="GO" id="GO:0044614">
    <property type="term" value="C:nuclear pore cytoplasmic filaments"/>
    <property type="evidence" value="ECO:0007669"/>
    <property type="project" value="TreeGrafter"/>
</dbReference>
<feature type="region of interest" description="Disordered" evidence="11">
    <location>
        <begin position="925"/>
        <end position="947"/>
    </location>
</feature>
<evidence type="ECO:0000256" key="5">
    <source>
        <dbReference type="ARBA" id="ARBA00022813"/>
    </source>
</evidence>
<dbReference type="Pfam" id="PF04096">
    <property type="entry name" value="Nucleoporin2"/>
    <property type="match status" value="1"/>
</dbReference>
<dbReference type="OrthoDB" id="3797628at2759"/>
<keyword evidence="6" id="KW-0509">mRNA transport</keyword>
<dbReference type="GO" id="GO:0031965">
    <property type="term" value="C:nuclear membrane"/>
    <property type="evidence" value="ECO:0007669"/>
    <property type="project" value="UniProtKB-SubCell"/>
</dbReference>
<evidence type="ECO:0000256" key="10">
    <source>
        <dbReference type="ARBA" id="ARBA00023242"/>
    </source>
</evidence>
<keyword evidence="7" id="KW-0653">Protein transport</keyword>
<evidence type="ECO:0000256" key="7">
    <source>
        <dbReference type="ARBA" id="ARBA00022927"/>
    </source>
</evidence>
<evidence type="ECO:0000313" key="14">
    <source>
        <dbReference type="Proteomes" id="UP000268321"/>
    </source>
</evidence>
<accession>A0A4P9ZG49</accession>
<dbReference type="GO" id="GO:0034398">
    <property type="term" value="P:telomere tethering at nuclear periphery"/>
    <property type="evidence" value="ECO:0007669"/>
    <property type="project" value="TreeGrafter"/>
</dbReference>
<evidence type="ECO:0000256" key="4">
    <source>
        <dbReference type="ARBA" id="ARBA00022448"/>
    </source>
</evidence>
<keyword evidence="10" id="KW-0539">Nucleus</keyword>
<evidence type="ECO:0000256" key="8">
    <source>
        <dbReference type="ARBA" id="ARBA00023010"/>
    </source>
</evidence>
<evidence type="ECO:0000256" key="3">
    <source>
        <dbReference type="ARBA" id="ARBA00008926"/>
    </source>
</evidence>
<dbReference type="PANTHER" id="PTHR23198">
    <property type="entry name" value="NUCLEOPORIN"/>
    <property type="match status" value="1"/>
</dbReference>
<keyword evidence="5" id="KW-0068">Autocatalytic cleavage</keyword>
<dbReference type="Gene3D" id="3.30.1610.10">
    <property type="entry name" value="Peptidase S59, nucleoporin"/>
    <property type="match status" value="1"/>
</dbReference>
<name>A0A4P9ZG49_9ASCO</name>
<organism evidence="13 14">
    <name type="scientific">Metschnikowia bicuspidata</name>
    <dbReference type="NCBI Taxonomy" id="27322"/>
    <lineage>
        <taxon>Eukaryota</taxon>
        <taxon>Fungi</taxon>
        <taxon>Dikarya</taxon>
        <taxon>Ascomycota</taxon>
        <taxon>Saccharomycotina</taxon>
        <taxon>Pichiomycetes</taxon>
        <taxon>Metschnikowiaceae</taxon>
        <taxon>Metschnikowia</taxon>
    </lineage>
</organism>
<gene>
    <name evidence="13" type="ORF">METBISCDRAFT_12798</name>
</gene>
<dbReference type="PANTHER" id="PTHR23198:SF6">
    <property type="entry name" value="NUCLEAR PORE COMPLEX PROTEIN NUP98-NUP96"/>
    <property type="match status" value="1"/>
</dbReference>
<dbReference type="GO" id="GO:0003723">
    <property type="term" value="F:RNA binding"/>
    <property type="evidence" value="ECO:0007669"/>
    <property type="project" value="TreeGrafter"/>
</dbReference>
<dbReference type="GO" id="GO:0006405">
    <property type="term" value="P:RNA export from nucleus"/>
    <property type="evidence" value="ECO:0007669"/>
    <property type="project" value="TreeGrafter"/>
</dbReference>
<dbReference type="InterPro" id="IPR025574">
    <property type="entry name" value="Nucleoporin_FG_rpt"/>
</dbReference>
<evidence type="ECO:0000256" key="6">
    <source>
        <dbReference type="ARBA" id="ARBA00022816"/>
    </source>
</evidence>
<feature type="compositionally biased region" description="Low complexity" evidence="11">
    <location>
        <begin position="65"/>
        <end position="74"/>
    </location>
</feature>
<evidence type="ECO:0000256" key="2">
    <source>
        <dbReference type="ARBA" id="ARBA00004620"/>
    </source>
</evidence>
<dbReference type="GO" id="GO:0006606">
    <property type="term" value="P:protein import into nucleus"/>
    <property type="evidence" value="ECO:0007669"/>
    <property type="project" value="TreeGrafter"/>
</dbReference>
<dbReference type="GO" id="GO:0044613">
    <property type="term" value="C:nuclear pore central transport channel"/>
    <property type="evidence" value="ECO:0007669"/>
    <property type="project" value="UniProtKB-ARBA"/>
</dbReference>
<sequence length="1380" mass="145805">MNGTSWTASTGFGQPQQSALGLFGASTAPSLGPRSTSAADLGSAGGFSFGAKKPASGSAGPLAETSGDTTGSTAPASASSGLFGYSSTGHFFASTSGTTATQGGFFGNSTTAAPASVLFGAKNASAAQPSGLFGSSNQGTSLFGSAGSGATATVNAAGTAPGNASTSLFGGPTSSSATPASNGGLFGSTASNPSAAGGLFGAASKPAAGLFGNSITPSTGLFGGMAGSAPLTALLFGQGANVSTSANTTAADPYKAAPVISDIAAPEYTMPQSITAVLFKNEPANERLTSQTDLCAQPKKSSLLGRLAQTFNVFRAPSTAKTAGVSSFKGIFTQQNYINDVRASDTRAGTRKRVASPHLQLDNRNIGDVRKLVIKSTPLQFHLIDADRVLSAKRRRVAKPLTAHAYARNVLTDDESDGDAPPLLAAADASQNTAPKDPSTPDTAARNTREIARHAEVAEDPSGYFCSPSFGALSAYSVEQLSSVDNFIIGRKGHGQIAYSFPVDLRPLFERCGGYAARVRDALFGRIIKIDNAVVRAYDDPDADAPPMGCELNLPATITLVAPPRRGCSVDAHIKRLQNITGMDFVTYDPILHHWTFRVKHFSVWGLIDDGDDGVEGAVDADEMRRLRELKKAQDARENNANDTYLRLYESAELCSELKRQKIQRQTSALPGGWQYDSSGVADASLHAKQRLVQKEVNQEINQYKEGLSALVLASNASDITDDEHAGDSDREGNNTFLRAEPRTYDYLHGELGALPRSAHFGDIVDEKAYEPEIDDDRAFDVVCSRAAASAPKDWLVQLDLANAVDSALAPAVVVHDERPAIQQASDVLFGDMAGAAGLCQASTPLRGSISASVAGVDSNTTVKLVQSVLLHSRVETRRNGFPVLRFGAGVCFQTFAELLGDDTHNAYAELVCILFERGPGARTGGGGVVPDTGAEQGSGPEPGNSAVGRRLEAVRQTQLFSAWLRGFYDRMLVPVPENPLEAVLLHVCTGRVKQAVQTALASRNAHLAALLTLLDANDGAVRTLARRQLDAWTQSHADAHIPPPVVDVHRILAGQYEAVRAVPLPDVQLALRVFYGSAADALHAVVSSVADTVDTPELKQLLAVYCMHRLEHARDAVEQLAQSRFNARFQWVVLQMCGDHADAAGARDAVAQRLARECEDAGLWKEAVAVAASVADDASSRNTIRSVVLRHVLHAADDERFLVGVLRVPRALIYEAVAEDRRRHADYWGCCDALVTAGLWERAHEMLCARLGPAAVIERDAEHMARFCALVDRFPGQGSGIPGWNQGAALFAKYFEIAEACAGCVAVAHGDVTFLLDNVAQAKVADNFCASVAFKIMSRRIGDLAVERRTELADVDENVAALKLGENERIYFAARLAAA</sequence>